<keyword evidence="3" id="KW-0862">Zinc</keyword>
<feature type="chain" id="PRO_5005112941" description="Peptide hydrolase" evidence="3">
    <location>
        <begin position="26"/>
        <end position="383"/>
    </location>
</feature>
<dbReference type="GO" id="GO:0016603">
    <property type="term" value="F:glutaminyl-peptide cyclotransferase activity"/>
    <property type="evidence" value="ECO:0007669"/>
    <property type="project" value="InterPro"/>
</dbReference>
<protein>
    <recommendedName>
        <fullName evidence="3">Peptide hydrolase</fullName>
        <ecNumber evidence="3">3.4.-.-</ecNumber>
    </recommendedName>
</protein>
<keyword evidence="3" id="KW-0479">Metal-binding</keyword>
<dbReference type="InterPro" id="IPR040234">
    <property type="entry name" value="QC/QCL"/>
</dbReference>
<dbReference type="CDD" id="cd03880">
    <property type="entry name" value="M28_QC_like"/>
    <property type="match status" value="1"/>
</dbReference>
<evidence type="ECO:0000259" key="4">
    <source>
        <dbReference type="Pfam" id="PF04389"/>
    </source>
</evidence>
<reference evidence="5 6" key="1">
    <citation type="submission" date="2015-01" db="EMBL/GenBank/DDBJ databases">
        <title>The Genome Sequence of Capronia semiimmersa CBS27337.</title>
        <authorList>
            <consortium name="The Broad Institute Genomics Platform"/>
            <person name="Cuomo C."/>
            <person name="de Hoog S."/>
            <person name="Gorbushina A."/>
            <person name="Stielow B."/>
            <person name="Teixiera M."/>
            <person name="Abouelleil A."/>
            <person name="Chapman S.B."/>
            <person name="Priest M."/>
            <person name="Young S.K."/>
            <person name="Wortman J."/>
            <person name="Nusbaum C."/>
            <person name="Birren B."/>
        </authorList>
    </citation>
    <scope>NUCLEOTIDE SEQUENCE [LARGE SCALE GENOMIC DNA]</scope>
    <source>
        <strain evidence="5 6">CBS 27337</strain>
    </source>
</reference>
<dbReference type="Gene3D" id="3.40.630.10">
    <property type="entry name" value="Zn peptidases"/>
    <property type="match status" value="1"/>
</dbReference>
<organism evidence="5 6">
    <name type="scientific">Phialophora macrospora</name>
    <dbReference type="NCBI Taxonomy" id="1851006"/>
    <lineage>
        <taxon>Eukaryota</taxon>
        <taxon>Fungi</taxon>
        <taxon>Dikarya</taxon>
        <taxon>Ascomycota</taxon>
        <taxon>Pezizomycotina</taxon>
        <taxon>Eurotiomycetes</taxon>
        <taxon>Chaetothyriomycetidae</taxon>
        <taxon>Chaetothyriales</taxon>
        <taxon>Herpotrichiellaceae</taxon>
        <taxon>Phialophora</taxon>
    </lineage>
</organism>
<feature type="domain" description="Peptidase M28" evidence="4">
    <location>
        <begin position="125"/>
        <end position="353"/>
    </location>
</feature>
<evidence type="ECO:0000313" key="6">
    <source>
        <dbReference type="Proteomes" id="UP000054266"/>
    </source>
</evidence>
<evidence type="ECO:0000256" key="1">
    <source>
        <dbReference type="ARBA" id="ARBA00022679"/>
    </source>
</evidence>
<keyword evidence="3" id="KW-0645">Protease</keyword>
<keyword evidence="3" id="KW-0378">Hydrolase</keyword>
<dbReference type="GO" id="GO:0008233">
    <property type="term" value="F:peptidase activity"/>
    <property type="evidence" value="ECO:0007669"/>
    <property type="project" value="UniProtKB-KW"/>
</dbReference>
<dbReference type="GO" id="GO:0006508">
    <property type="term" value="P:proteolysis"/>
    <property type="evidence" value="ECO:0007669"/>
    <property type="project" value="UniProtKB-KW"/>
</dbReference>
<gene>
    <name evidence="5" type="ORF">PV04_00385</name>
</gene>
<evidence type="ECO:0000256" key="2">
    <source>
        <dbReference type="ARBA" id="ARBA00023315"/>
    </source>
</evidence>
<sequence>MWQRPLRWCLTTVSLISLLSLQCIAYTPLSDDTLLDRLAQPDTADFDVHTGNLLAPILIPRVPGTEGSRKVLQHLVEFFRNSLPDWTVSFQNSTSKTPTHGDNEVPFVNLIATRDPPWADPGNVGRLTLVAHYDSKYRPEGFIGATDSAAPCAMIMHAVRSIDAALTKKWDTMREQGFIDPDFEEQKGIQVLFLDGEEAFLSWTATDSIYGARSLAEEWEHTVHPATSIYKNYLDSIELFVLLDLLGSPEDLPFPSWQHSSHWSYVRMAEAEQRLRKLGLFRSKSRTWLGDKDKKETDRFQSYTMQDDHIPFIARGVQVLHLIPGRFPSVWHTMKDDGDHLDIPTVEDWALLTSVFAAEYMELEGFFEEKPSSQRSSRHEHTS</sequence>
<evidence type="ECO:0000256" key="3">
    <source>
        <dbReference type="RuleBase" id="RU361240"/>
    </source>
</evidence>
<dbReference type="PANTHER" id="PTHR12283">
    <property type="entry name" value="GLUTAMINYL-PEPTIDE CYCLOTRANSFERASE"/>
    <property type="match status" value="1"/>
</dbReference>
<proteinExistence type="inferred from homology"/>
<keyword evidence="6" id="KW-1185">Reference proteome</keyword>
<dbReference type="EMBL" id="KN846956">
    <property type="protein sequence ID" value="KIW72167.1"/>
    <property type="molecule type" value="Genomic_DNA"/>
</dbReference>
<comment type="similarity">
    <text evidence="3">Belongs to the peptidase M28 family.</text>
</comment>
<accession>A0A0D2ED05</accession>
<dbReference type="InterPro" id="IPR037457">
    <property type="entry name" value="M28_QC"/>
</dbReference>
<dbReference type="InterPro" id="IPR007484">
    <property type="entry name" value="Peptidase_M28"/>
</dbReference>
<dbReference type="SUPFAM" id="SSF53187">
    <property type="entry name" value="Zn-dependent exopeptidases"/>
    <property type="match status" value="1"/>
</dbReference>
<keyword evidence="3" id="KW-0732">Signal</keyword>
<dbReference type="Pfam" id="PF04389">
    <property type="entry name" value="Peptidase_M28"/>
    <property type="match status" value="1"/>
</dbReference>
<dbReference type="GO" id="GO:0008270">
    <property type="term" value="F:zinc ion binding"/>
    <property type="evidence" value="ECO:0007669"/>
    <property type="project" value="TreeGrafter"/>
</dbReference>
<evidence type="ECO:0000313" key="5">
    <source>
        <dbReference type="EMBL" id="KIW72167.1"/>
    </source>
</evidence>
<feature type="signal peptide" evidence="3">
    <location>
        <begin position="1"/>
        <end position="25"/>
    </location>
</feature>
<keyword evidence="1" id="KW-0808">Transferase</keyword>
<dbReference type="EC" id="3.4.-.-" evidence="3"/>
<dbReference type="AlphaFoldDB" id="A0A0D2ED05"/>
<dbReference type="STRING" id="5601.A0A0D2ED05"/>
<dbReference type="Proteomes" id="UP000054266">
    <property type="component" value="Unassembled WGS sequence"/>
</dbReference>
<keyword evidence="2" id="KW-0012">Acyltransferase</keyword>
<dbReference type="HOGENOM" id="CLU_045003_0_0_1"/>
<name>A0A0D2ED05_9EURO</name>
<dbReference type="PANTHER" id="PTHR12283:SF6">
    <property type="entry name" value="GLUTAMINYL-PEPTIDE CYCLOTRANSFERASE-RELATED"/>
    <property type="match status" value="1"/>
</dbReference>